<evidence type="ECO:0000313" key="3">
    <source>
        <dbReference type="EMBL" id="GAA2014595.1"/>
    </source>
</evidence>
<dbReference type="Gene3D" id="2.40.160.210">
    <property type="entry name" value="Acyl-CoA thioesterase, double hotdog domain"/>
    <property type="match status" value="1"/>
</dbReference>
<protein>
    <submittedName>
        <fullName evidence="3">Thioesterase family protein</fullName>
    </submittedName>
</protein>
<dbReference type="InterPro" id="IPR049449">
    <property type="entry name" value="TesB_ACOT8-like_N"/>
</dbReference>
<evidence type="ECO:0000259" key="2">
    <source>
        <dbReference type="Pfam" id="PF20789"/>
    </source>
</evidence>
<evidence type="ECO:0000259" key="1">
    <source>
        <dbReference type="Pfam" id="PF13622"/>
    </source>
</evidence>
<comment type="caution">
    <text evidence="3">The sequence shown here is derived from an EMBL/GenBank/DDBJ whole genome shotgun (WGS) entry which is preliminary data.</text>
</comment>
<accession>A0ABP5F2Y1</accession>
<organism evidence="3 4">
    <name type="scientific">Nocardiopsis rhodophaea</name>
    <dbReference type="NCBI Taxonomy" id="280238"/>
    <lineage>
        <taxon>Bacteria</taxon>
        <taxon>Bacillati</taxon>
        <taxon>Actinomycetota</taxon>
        <taxon>Actinomycetes</taxon>
        <taxon>Streptosporangiales</taxon>
        <taxon>Nocardiopsidaceae</taxon>
        <taxon>Nocardiopsis</taxon>
    </lineage>
</organism>
<feature type="domain" description="Acyl-CoA thioesterase-like C-terminal" evidence="2">
    <location>
        <begin position="162"/>
        <end position="276"/>
    </location>
</feature>
<dbReference type="Proteomes" id="UP001501585">
    <property type="component" value="Unassembled WGS sequence"/>
</dbReference>
<dbReference type="Pfam" id="PF20789">
    <property type="entry name" value="4HBT_3C"/>
    <property type="match status" value="1"/>
</dbReference>
<dbReference type="Pfam" id="PF13622">
    <property type="entry name" value="4HBT_3"/>
    <property type="match status" value="1"/>
</dbReference>
<proteinExistence type="predicted"/>
<name>A0ABP5F2Y1_9ACTN</name>
<reference evidence="4" key="1">
    <citation type="journal article" date="2019" name="Int. J. Syst. Evol. Microbiol.">
        <title>The Global Catalogue of Microorganisms (GCM) 10K type strain sequencing project: providing services to taxonomists for standard genome sequencing and annotation.</title>
        <authorList>
            <consortium name="The Broad Institute Genomics Platform"/>
            <consortium name="The Broad Institute Genome Sequencing Center for Infectious Disease"/>
            <person name="Wu L."/>
            <person name="Ma J."/>
        </authorList>
    </citation>
    <scope>NUCLEOTIDE SEQUENCE [LARGE SCALE GENOMIC DNA]</scope>
    <source>
        <strain evidence="4">JCM 15313</strain>
    </source>
</reference>
<feature type="domain" description="Acyl-CoA thioesterase-like N-terminal HotDog" evidence="1">
    <location>
        <begin position="32"/>
        <end position="114"/>
    </location>
</feature>
<dbReference type="InterPro" id="IPR049450">
    <property type="entry name" value="ACOT8-like_C"/>
</dbReference>
<dbReference type="EMBL" id="BAAAPC010000028">
    <property type="protein sequence ID" value="GAA2014595.1"/>
    <property type="molecule type" value="Genomic_DNA"/>
</dbReference>
<dbReference type="InterPro" id="IPR042171">
    <property type="entry name" value="Acyl-CoA_hotdog"/>
</dbReference>
<sequence length="288" mass="32001">MALKQPREAPLIADSFYERIDEKTYVSTWSTAGPWGPKAQHAGPPSALLSTQMMNDHHRPDFHPARVTFELLGQIPVDDLTVRTSVEHSTHRTDLLSGTLLHHDRAVAIARMWRYKAAPSALDRVREPRLQQDGLAFDDSVAPSAPLVLAFDESVTPPVPLELTSHTDGYISAMEWRFAESEPFTTFGPGKAWVRPRIPLILGEPDTPFGRLMLIADSCWSIARRIDMMKHFAINTEITVHCHRLPESDWLRLDGTTVASPGGAAVSHATMGDRSDDCAFVLQSMFVA</sequence>
<evidence type="ECO:0000313" key="4">
    <source>
        <dbReference type="Proteomes" id="UP001501585"/>
    </source>
</evidence>
<keyword evidence="4" id="KW-1185">Reference proteome</keyword>
<gene>
    <name evidence="3" type="ORF">GCM10009799_48600</name>
</gene>